<gene>
    <name evidence="3" type="ORF">B0T24DRAFT_431714</name>
</gene>
<dbReference type="PANTHER" id="PTHR19316">
    <property type="entry name" value="PROTEIN FOLDING REGULATOR"/>
    <property type="match status" value="1"/>
</dbReference>
<feature type="region of interest" description="Disordered" evidence="1">
    <location>
        <begin position="113"/>
        <end position="161"/>
    </location>
</feature>
<dbReference type="InterPro" id="IPR011989">
    <property type="entry name" value="ARM-like"/>
</dbReference>
<evidence type="ECO:0000256" key="2">
    <source>
        <dbReference type="SAM" id="SignalP"/>
    </source>
</evidence>
<name>A0AAE0MZG9_9PEZI</name>
<dbReference type="AlphaFoldDB" id="A0AAE0MZG9"/>
<comment type="caution">
    <text evidence="3">The sequence shown here is derived from an EMBL/GenBank/DDBJ whole genome shotgun (WGS) entry which is preliminary data.</text>
</comment>
<organism evidence="3 4">
    <name type="scientific">Lasiosphaeria ovina</name>
    <dbReference type="NCBI Taxonomy" id="92902"/>
    <lineage>
        <taxon>Eukaryota</taxon>
        <taxon>Fungi</taxon>
        <taxon>Dikarya</taxon>
        <taxon>Ascomycota</taxon>
        <taxon>Pezizomycotina</taxon>
        <taxon>Sordariomycetes</taxon>
        <taxon>Sordariomycetidae</taxon>
        <taxon>Sordariales</taxon>
        <taxon>Lasiosphaeriaceae</taxon>
        <taxon>Lasiosphaeria</taxon>
    </lineage>
</organism>
<feature type="compositionally biased region" description="Low complexity" evidence="1">
    <location>
        <begin position="122"/>
        <end position="131"/>
    </location>
</feature>
<feature type="signal peptide" evidence="2">
    <location>
        <begin position="1"/>
        <end position="27"/>
    </location>
</feature>
<dbReference type="Proteomes" id="UP001287356">
    <property type="component" value="Unassembled WGS sequence"/>
</dbReference>
<keyword evidence="4" id="KW-1185">Reference proteome</keyword>
<dbReference type="InterPro" id="IPR050693">
    <property type="entry name" value="Hsp70_NEF-Inhibitors"/>
</dbReference>
<keyword evidence="2" id="KW-0732">Signal</keyword>
<accession>A0AAE0MZG9</accession>
<reference evidence="3" key="1">
    <citation type="journal article" date="2023" name="Mol. Phylogenet. Evol.">
        <title>Genome-scale phylogeny and comparative genomics of the fungal order Sordariales.</title>
        <authorList>
            <person name="Hensen N."/>
            <person name="Bonometti L."/>
            <person name="Westerberg I."/>
            <person name="Brannstrom I.O."/>
            <person name="Guillou S."/>
            <person name="Cros-Aarteil S."/>
            <person name="Calhoun S."/>
            <person name="Haridas S."/>
            <person name="Kuo A."/>
            <person name="Mondo S."/>
            <person name="Pangilinan J."/>
            <person name="Riley R."/>
            <person name="LaButti K."/>
            <person name="Andreopoulos B."/>
            <person name="Lipzen A."/>
            <person name="Chen C."/>
            <person name="Yan M."/>
            <person name="Daum C."/>
            <person name="Ng V."/>
            <person name="Clum A."/>
            <person name="Steindorff A."/>
            <person name="Ohm R.A."/>
            <person name="Martin F."/>
            <person name="Silar P."/>
            <person name="Natvig D.O."/>
            <person name="Lalanne C."/>
            <person name="Gautier V."/>
            <person name="Ament-Velasquez S.L."/>
            <person name="Kruys A."/>
            <person name="Hutchinson M.I."/>
            <person name="Powell A.J."/>
            <person name="Barry K."/>
            <person name="Miller A.N."/>
            <person name="Grigoriev I.V."/>
            <person name="Debuchy R."/>
            <person name="Gladieux P."/>
            <person name="Hiltunen Thoren M."/>
            <person name="Johannesson H."/>
        </authorList>
    </citation>
    <scope>NUCLEOTIDE SEQUENCE</scope>
    <source>
        <strain evidence="3">CBS 958.72</strain>
    </source>
</reference>
<dbReference type="Gene3D" id="1.25.10.10">
    <property type="entry name" value="Leucine-rich Repeat Variant"/>
    <property type="match status" value="1"/>
</dbReference>
<evidence type="ECO:0000256" key="1">
    <source>
        <dbReference type="SAM" id="MobiDB-lite"/>
    </source>
</evidence>
<evidence type="ECO:0000313" key="3">
    <source>
        <dbReference type="EMBL" id="KAK3365306.1"/>
    </source>
</evidence>
<feature type="chain" id="PRO_5042290435" description="Nucleotide exchange factor SIL1" evidence="2">
    <location>
        <begin position="28"/>
        <end position="435"/>
    </location>
</feature>
<dbReference type="GO" id="GO:0005783">
    <property type="term" value="C:endoplasmic reticulum"/>
    <property type="evidence" value="ECO:0007669"/>
    <property type="project" value="TreeGrafter"/>
</dbReference>
<reference evidence="3" key="2">
    <citation type="submission" date="2023-06" db="EMBL/GenBank/DDBJ databases">
        <authorList>
            <consortium name="Lawrence Berkeley National Laboratory"/>
            <person name="Haridas S."/>
            <person name="Hensen N."/>
            <person name="Bonometti L."/>
            <person name="Westerberg I."/>
            <person name="Brannstrom I.O."/>
            <person name="Guillou S."/>
            <person name="Cros-Aarteil S."/>
            <person name="Calhoun S."/>
            <person name="Kuo A."/>
            <person name="Mondo S."/>
            <person name="Pangilinan J."/>
            <person name="Riley R."/>
            <person name="Labutti K."/>
            <person name="Andreopoulos B."/>
            <person name="Lipzen A."/>
            <person name="Chen C."/>
            <person name="Yanf M."/>
            <person name="Daum C."/>
            <person name="Ng V."/>
            <person name="Clum A."/>
            <person name="Steindorff A."/>
            <person name="Ohm R."/>
            <person name="Martin F."/>
            <person name="Silar P."/>
            <person name="Natvig D."/>
            <person name="Lalanne C."/>
            <person name="Gautier V."/>
            <person name="Ament-Velasquez S.L."/>
            <person name="Kruys A."/>
            <person name="Hutchinson M.I."/>
            <person name="Powell A.J."/>
            <person name="Barry K."/>
            <person name="Miller A.N."/>
            <person name="Grigoriev I.V."/>
            <person name="Debuchy R."/>
            <person name="Gladieux P."/>
            <person name="Thoren M.H."/>
            <person name="Johannesson H."/>
        </authorList>
    </citation>
    <scope>NUCLEOTIDE SEQUENCE</scope>
    <source>
        <strain evidence="3">CBS 958.72</strain>
    </source>
</reference>
<proteinExistence type="predicted"/>
<evidence type="ECO:0008006" key="5">
    <source>
        <dbReference type="Google" id="ProtNLM"/>
    </source>
</evidence>
<dbReference type="EMBL" id="JAULSN010000009">
    <property type="protein sequence ID" value="KAK3365306.1"/>
    <property type="molecule type" value="Genomic_DNA"/>
</dbReference>
<dbReference type="PANTHER" id="PTHR19316:SF18">
    <property type="entry name" value="HSP70-BINDING PROTEIN 1"/>
    <property type="match status" value="1"/>
</dbReference>
<evidence type="ECO:0000313" key="4">
    <source>
        <dbReference type="Proteomes" id="UP001287356"/>
    </source>
</evidence>
<dbReference type="GO" id="GO:0000774">
    <property type="term" value="F:adenyl-nucleotide exchange factor activity"/>
    <property type="evidence" value="ECO:0007669"/>
    <property type="project" value="TreeGrafter"/>
</dbReference>
<protein>
    <recommendedName>
        <fullName evidence="5">Nucleotide exchange factor SIL1</fullName>
    </recommendedName>
</protein>
<sequence>MDRLQLRTLPLSLVALVSVILVGTASANTAGSAASPSPSAGSSAELICHTDNAAECYPKVFQPTDEFQLVRADQDLPSGLHVRLNVWTGEKEAKTNVPDEEVAADQRAVVVVDSESQEDQQEQQQQAQAQAPRIPANAPAYDPVGKIKEPPKQAPSEDSSSSVFSQSLAVLKKGLDVDSALEALEDISHDIYYGLKIAEDYDTVRRLLCLATATATADKETDTSAEATTTRNRRARLAALAISSAVQNNPKALGEIEKHWAVLKEERCAGAASALGSTEFRVMELRSDPAVAKARVAAVSGLLKNDVIRSEFLAGGGMDHLLEVLAAGGSSEAAAEWEPAQRKVALLLLDNFLDRDMGAALGEWPLGPAASDKACAETAGSGSAEGGDCWDWHVKQLAQRYRSDKSHWSGELWSKLKEQRKANGSGKGRAAKTEL</sequence>